<dbReference type="GeneID" id="36382729"/>
<evidence type="ECO:0000313" key="3">
    <source>
        <dbReference type="Proteomes" id="UP000035682"/>
    </source>
</evidence>
<gene>
    <name evidence="2 4 5" type="ORF">SRAE_2000498900</name>
</gene>
<evidence type="ECO:0000256" key="1">
    <source>
        <dbReference type="SAM" id="Phobius"/>
    </source>
</evidence>
<dbReference type="WBParaSite" id="SRAE_2000498900.1">
    <property type="protein sequence ID" value="SRAE_2000498900.1"/>
    <property type="gene ID" value="WBGene00265236"/>
</dbReference>
<reference evidence="4" key="2">
    <citation type="submission" date="2020-12" db="UniProtKB">
        <authorList>
            <consortium name="WormBaseParasite"/>
        </authorList>
    </citation>
    <scope>IDENTIFICATION</scope>
</reference>
<evidence type="ECO:0000313" key="4">
    <source>
        <dbReference type="WBParaSite" id="SRAE_2000498900.1"/>
    </source>
</evidence>
<keyword evidence="1" id="KW-1133">Transmembrane helix</keyword>
<keyword evidence="1" id="KW-0812">Transmembrane</keyword>
<feature type="transmembrane region" description="Helical" evidence="1">
    <location>
        <begin position="7"/>
        <end position="26"/>
    </location>
</feature>
<sequence>MKYLIPLYFILFLSIITIINVFSSSIQSTTTKPVNGTRYRWRPLNKPLNGTFITKLGKEAVDFFNTKHPKKALTYVNVTSAQKRGKKENGNKQIKLKILVSRISSNEANAQLLCHHLRAIFNVSTEGKKTIVKERQIGLKTKFDCYKKNNTSSNAIKQPNNKDNNIPE</sequence>
<dbReference type="Proteomes" id="UP000035682">
    <property type="component" value="Unplaced"/>
</dbReference>
<keyword evidence="1" id="KW-0472">Membrane</keyword>
<dbReference type="CTD" id="36382729"/>
<dbReference type="WormBase" id="SRAE_2000498900">
    <property type="protein sequence ID" value="SRP08297"/>
    <property type="gene ID" value="WBGene00265236"/>
</dbReference>
<name>A0A090LRZ1_STRRB</name>
<dbReference type="RefSeq" id="XP_024509555.1">
    <property type="nucleotide sequence ID" value="XM_024643938.1"/>
</dbReference>
<reference evidence="2 3" key="1">
    <citation type="submission" date="2014-09" db="EMBL/GenBank/DDBJ databases">
        <authorList>
            <person name="Martin A.A."/>
        </authorList>
    </citation>
    <scope>NUCLEOTIDE SEQUENCE</scope>
    <source>
        <strain evidence="3">ED321</strain>
        <strain evidence="2">ED321 Heterogonic</strain>
    </source>
</reference>
<proteinExistence type="predicted"/>
<evidence type="ECO:0000313" key="2">
    <source>
        <dbReference type="EMBL" id="CEF70356.1"/>
    </source>
</evidence>
<dbReference type="EMBL" id="LN609529">
    <property type="protein sequence ID" value="CEF70356.1"/>
    <property type="molecule type" value="Genomic_DNA"/>
</dbReference>
<accession>A0A090LRZ1</accession>
<keyword evidence="3" id="KW-1185">Reference proteome</keyword>
<dbReference type="AlphaFoldDB" id="A0A090LRZ1"/>
<protein>
    <submittedName>
        <fullName evidence="2 4">Uncharacterized protein</fullName>
    </submittedName>
</protein>
<evidence type="ECO:0000313" key="5">
    <source>
        <dbReference type="WormBase" id="SRAE_2000498900"/>
    </source>
</evidence>
<organism evidence="2">
    <name type="scientific">Strongyloides ratti</name>
    <name type="common">Parasitic roundworm</name>
    <dbReference type="NCBI Taxonomy" id="34506"/>
    <lineage>
        <taxon>Eukaryota</taxon>
        <taxon>Metazoa</taxon>
        <taxon>Ecdysozoa</taxon>
        <taxon>Nematoda</taxon>
        <taxon>Chromadorea</taxon>
        <taxon>Rhabditida</taxon>
        <taxon>Tylenchina</taxon>
        <taxon>Panagrolaimomorpha</taxon>
        <taxon>Strongyloidoidea</taxon>
        <taxon>Strongyloididae</taxon>
        <taxon>Strongyloides</taxon>
    </lineage>
</organism>